<evidence type="ECO:0000256" key="2">
    <source>
        <dbReference type="ARBA" id="ARBA00022490"/>
    </source>
</evidence>
<dbReference type="FunFam" id="1.20.58.150:FF:000004">
    <property type="entry name" value="ENTH domain protein"/>
    <property type="match status" value="1"/>
</dbReference>
<reference evidence="5" key="1">
    <citation type="submission" date="2015-10" db="EMBL/GenBank/DDBJ databases">
        <authorList>
            <person name="Regsiter A."/>
            <person name="william w."/>
        </authorList>
    </citation>
    <scope>NUCLEOTIDE SEQUENCE</scope>
    <source>
        <strain evidence="5">Montdore</strain>
    </source>
</reference>
<feature type="region of interest" description="Disordered" evidence="3">
    <location>
        <begin position="677"/>
        <end position="704"/>
    </location>
</feature>
<feature type="region of interest" description="Disordered" evidence="3">
    <location>
        <begin position="413"/>
        <end position="440"/>
    </location>
</feature>
<dbReference type="GO" id="GO:0006900">
    <property type="term" value="P:vesicle budding from membrane"/>
    <property type="evidence" value="ECO:0007669"/>
    <property type="project" value="TreeGrafter"/>
</dbReference>
<dbReference type="PANTHER" id="PTHR22951:SF5">
    <property type="entry name" value="PHOSPHATIDYLINOSITOL-BINDING CLATHRIN ASSEMBLY PROTEIN LAP"/>
    <property type="match status" value="1"/>
</dbReference>
<name>A0A292PZ89_9PEZI</name>
<dbReference type="GO" id="GO:0005546">
    <property type="term" value="F:phosphatidylinositol-4,5-bisphosphate binding"/>
    <property type="evidence" value="ECO:0007669"/>
    <property type="project" value="TreeGrafter"/>
</dbReference>
<dbReference type="InterPro" id="IPR013809">
    <property type="entry name" value="ENTH"/>
</dbReference>
<evidence type="ECO:0000256" key="1">
    <source>
        <dbReference type="ARBA" id="ARBA00004496"/>
    </source>
</evidence>
<feature type="domain" description="ENTH" evidence="4">
    <location>
        <begin position="30"/>
        <end position="157"/>
    </location>
</feature>
<dbReference type="GO" id="GO:0030136">
    <property type="term" value="C:clathrin-coated vesicle"/>
    <property type="evidence" value="ECO:0007669"/>
    <property type="project" value="InterPro"/>
</dbReference>
<dbReference type="InterPro" id="IPR008942">
    <property type="entry name" value="ENTH_VHS"/>
</dbReference>
<dbReference type="SUPFAM" id="SSF89009">
    <property type="entry name" value="GAT-like domain"/>
    <property type="match status" value="1"/>
</dbReference>
<dbReference type="PROSITE" id="PS50942">
    <property type="entry name" value="ENTH"/>
    <property type="match status" value="1"/>
</dbReference>
<dbReference type="Pfam" id="PF07651">
    <property type="entry name" value="ANTH"/>
    <property type="match status" value="1"/>
</dbReference>
<dbReference type="GO" id="GO:0000149">
    <property type="term" value="F:SNARE binding"/>
    <property type="evidence" value="ECO:0007669"/>
    <property type="project" value="TreeGrafter"/>
</dbReference>
<feature type="region of interest" description="Disordered" evidence="3">
    <location>
        <begin position="467"/>
        <end position="564"/>
    </location>
</feature>
<dbReference type="PANTHER" id="PTHR22951">
    <property type="entry name" value="CLATHRIN ASSEMBLY PROTEIN"/>
    <property type="match status" value="1"/>
</dbReference>
<feature type="compositionally biased region" description="Polar residues" evidence="3">
    <location>
        <begin position="545"/>
        <end position="564"/>
    </location>
</feature>
<dbReference type="GO" id="GO:0005545">
    <property type="term" value="F:1-phosphatidylinositol binding"/>
    <property type="evidence" value="ECO:0007669"/>
    <property type="project" value="InterPro"/>
</dbReference>
<dbReference type="Proteomes" id="UP001412239">
    <property type="component" value="Unassembled WGS sequence"/>
</dbReference>
<dbReference type="InterPro" id="IPR045192">
    <property type="entry name" value="AP180-like"/>
</dbReference>
<dbReference type="InterPro" id="IPR014712">
    <property type="entry name" value="ANTH_dom_sf"/>
</dbReference>
<dbReference type="AlphaFoldDB" id="A0A292PZ89"/>
<dbReference type="CDD" id="cd16988">
    <property type="entry name" value="ANTH_N_YAP180"/>
    <property type="match status" value="1"/>
</dbReference>
<sequence>MAASFEKSVKACVKLRVWRCLIYWRLEGECWWNQVEMDGGRIGGATKVKLAAPKSKYVEHILIATHAGEAGIAEVFRALNNRVKDQTWTIVFKSLIIVHLMMREGEREVTLRYLRKHPRLITVSHYSDAQEQGRNIRHYSQYLLERARTYGDVRTDYVRSGEGRLRKLSIEKGLLREVECVQTQIRALLKCTFLDDDVDNEISLLAFRLLVMDLLVLFHVVNEGVINVLEHYFEMSRYDAERALEIYKTFTKQTADVVEYLQQARGVETATRLQIPNLKHAPTSLTSSLEEYLHDPDFDVNRRQYLAQQEAKKSGKPVPAAKPKSPPPGQQSKTSAAQRFPSPTPANPAPEQAQPKPVAPDLIDFFESIESEQTHMFGNQPANGQQIQMPPAQNQFAQQAQVDAAFGIQVQQQQSAPQQPFAPPPQQFPTQTGSAFGTSYQAQNPYNQVTQQQSLPLVIRASDLPTIQQQPQHMQPSFTGAGFGGYTPSDQNAVTAPLMPTIPPRFTQPIQQPIQQPAQQPVQQPNYQQAQQQPQQQQQQQQQQSLSPAVSLSTGATDTNPFRQSMMMTGSVSTAPSLYATSPPVATQPKSTNPFARQASPTNLSPTSPPSAYPISTQSTSAYPQAMPISAQPTVRSMPTGTNPFARSVSSAGTGLTVPVNATGASVTNPFRQSIMAQQQQNGAAQGTMGAWEEPRNSTSFPQE</sequence>
<evidence type="ECO:0000313" key="5">
    <source>
        <dbReference type="EMBL" id="CUS12464.1"/>
    </source>
</evidence>
<dbReference type="SMART" id="SM00273">
    <property type="entry name" value="ENTH"/>
    <property type="match status" value="1"/>
</dbReference>
<protein>
    <recommendedName>
        <fullName evidence="4">ENTH domain-containing protein</fullName>
    </recommendedName>
</protein>
<proteinExistence type="predicted"/>
<accession>A0A292PZ89</accession>
<dbReference type="Gene3D" id="1.25.40.90">
    <property type="match status" value="1"/>
</dbReference>
<feature type="compositionally biased region" description="Polar residues" evidence="3">
    <location>
        <begin position="467"/>
        <end position="478"/>
    </location>
</feature>
<keyword evidence="6" id="KW-1185">Reference proteome</keyword>
<dbReference type="GO" id="GO:0048268">
    <property type="term" value="P:clathrin coat assembly"/>
    <property type="evidence" value="ECO:0007669"/>
    <property type="project" value="InterPro"/>
</dbReference>
<dbReference type="InterPro" id="IPR011417">
    <property type="entry name" value="ANTH_dom"/>
</dbReference>
<dbReference type="EMBL" id="LN890990">
    <property type="protein sequence ID" value="CUS12464.1"/>
    <property type="molecule type" value="Genomic_DNA"/>
</dbReference>
<feature type="compositionally biased region" description="Polar residues" evidence="3">
    <location>
        <begin position="579"/>
        <end position="595"/>
    </location>
</feature>
<feature type="compositionally biased region" description="Low complexity" evidence="3">
    <location>
        <begin position="508"/>
        <end position="544"/>
    </location>
</feature>
<dbReference type="GO" id="GO:0072583">
    <property type="term" value="P:clathrin-dependent endocytosis"/>
    <property type="evidence" value="ECO:0007669"/>
    <property type="project" value="InterPro"/>
</dbReference>
<gene>
    <name evidence="5" type="ORF">GSTUAT00003429001</name>
</gene>
<dbReference type="Gene3D" id="1.20.58.150">
    <property type="entry name" value="ANTH domain"/>
    <property type="match status" value="1"/>
</dbReference>
<comment type="subcellular location">
    <subcellularLocation>
        <location evidence="1">Cytoplasm</location>
    </subcellularLocation>
</comment>
<dbReference type="GO" id="GO:0005905">
    <property type="term" value="C:clathrin-coated pit"/>
    <property type="evidence" value="ECO:0007669"/>
    <property type="project" value="TreeGrafter"/>
</dbReference>
<evidence type="ECO:0000259" key="4">
    <source>
        <dbReference type="PROSITE" id="PS50942"/>
    </source>
</evidence>
<evidence type="ECO:0000256" key="3">
    <source>
        <dbReference type="SAM" id="MobiDB-lite"/>
    </source>
</evidence>
<evidence type="ECO:0000313" key="6">
    <source>
        <dbReference type="Proteomes" id="UP001412239"/>
    </source>
</evidence>
<feature type="compositionally biased region" description="Low complexity" evidence="3">
    <location>
        <begin position="677"/>
        <end position="691"/>
    </location>
</feature>
<feature type="region of interest" description="Disordered" evidence="3">
    <location>
        <begin position="308"/>
        <end position="357"/>
    </location>
</feature>
<dbReference type="GO" id="GO:0032050">
    <property type="term" value="F:clathrin heavy chain binding"/>
    <property type="evidence" value="ECO:0007669"/>
    <property type="project" value="TreeGrafter"/>
</dbReference>
<feature type="region of interest" description="Disordered" evidence="3">
    <location>
        <begin position="579"/>
        <end position="621"/>
    </location>
</feature>
<organism evidence="5 6">
    <name type="scientific">Tuber aestivum</name>
    <name type="common">summer truffle</name>
    <dbReference type="NCBI Taxonomy" id="59557"/>
    <lineage>
        <taxon>Eukaryota</taxon>
        <taxon>Fungi</taxon>
        <taxon>Dikarya</taxon>
        <taxon>Ascomycota</taxon>
        <taxon>Pezizomycotina</taxon>
        <taxon>Pezizomycetes</taxon>
        <taxon>Pezizales</taxon>
        <taxon>Tuberaceae</taxon>
        <taxon>Tuber</taxon>
    </lineage>
</organism>
<keyword evidence="2" id="KW-0963">Cytoplasm</keyword>
<dbReference type="SUPFAM" id="SSF48464">
    <property type="entry name" value="ENTH/VHS domain"/>
    <property type="match status" value="1"/>
</dbReference>